<dbReference type="AlphaFoldDB" id="A0A084W2K4"/>
<proteinExistence type="predicted"/>
<feature type="region of interest" description="Disordered" evidence="1">
    <location>
        <begin position="1"/>
        <end position="41"/>
    </location>
</feature>
<sequence length="94" mass="10139">MQPAAFRSSALSGNFSPSVHRSRALPDDPLTPDPVADGYTTDNNLAFHNLYNTSNNDDRPMRGSLATNMACRTLTLAGEAFADRWSANADYGTS</sequence>
<dbReference type="EnsemblMetazoa" id="ASIC012234-RA">
    <property type="protein sequence ID" value="ASIC012234-PA"/>
    <property type="gene ID" value="ASIC012234"/>
</dbReference>
<evidence type="ECO:0000313" key="4">
    <source>
        <dbReference type="Proteomes" id="UP000030765"/>
    </source>
</evidence>
<dbReference type="VEuPathDB" id="VectorBase:ASIC012234"/>
<dbReference type="EMBL" id="ATLV01019623">
    <property type="status" value="NOT_ANNOTATED_CDS"/>
    <property type="molecule type" value="Genomic_DNA"/>
</dbReference>
<protein>
    <submittedName>
        <fullName evidence="2 3">Peptidase M20</fullName>
    </submittedName>
</protein>
<gene>
    <name evidence="2" type="ORF">ZHAS_00012234</name>
</gene>
<evidence type="ECO:0000256" key="1">
    <source>
        <dbReference type="SAM" id="MobiDB-lite"/>
    </source>
</evidence>
<evidence type="ECO:0000313" key="3">
    <source>
        <dbReference type="EnsemblMetazoa" id="ASIC012234-PA"/>
    </source>
</evidence>
<name>A0A084W2K4_ANOSI</name>
<reference evidence="2 4" key="1">
    <citation type="journal article" date="2014" name="BMC Genomics">
        <title>Genome sequence of Anopheles sinensis provides insight into genetics basis of mosquito competence for malaria parasites.</title>
        <authorList>
            <person name="Zhou D."/>
            <person name="Zhang D."/>
            <person name="Ding G."/>
            <person name="Shi L."/>
            <person name="Hou Q."/>
            <person name="Ye Y."/>
            <person name="Xu Y."/>
            <person name="Zhou H."/>
            <person name="Xiong C."/>
            <person name="Li S."/>
            <person name="Yu J."/>
            <person name="Hong S."/>
            <person name="Yu X."/>
            <person name="Zou P."/>
            <person name="Chen C."/>
            <person name="Chang X."/>
            <person name="Wang W."/>
            <person name="Lv Y."/>
            <person name="Sun Y."/>
            <person name="Ma L."/>
            <person name="Shen B."/>
            <person name="Zhu C."/>
        </authorList>
    </citation>
    <scope>NUCLEOTIDE SEQUENCE [LARGE SCALE GENOMIC DNA]</scope>
</reference>
<dbReference type="Proteomes" id="UP000030765">
    <property type="component" value="Unassembled WGS sequence"/>
</dbReference>
<dbReference type="EMBL" id="KE525275">
    <property type="protein sequence ID" value="KFB44448.1"/>
    <property type="molecule type" value="Genomic_DNA"/>
</dbReference>
<keyword evidence="4" id="KW-1185">Reference proteome</keyword>
<organism evidence="2">
    <name type="scientific">Anopheles sinensis</name>
    <name type="common">Mosquito</name>
    <dbReference type="NCBI Taxonomy" id="74873"/>
    <lineage>
        <taxon>Eukaryota</taxon>
        <taxon>Metazoa</taxon>
        <taxon>Ecdysozoa</taxon>
        <taxon>Arthropoda</taxon>
        <taxon>Hexapoda</taxon>
        <taxon>Insecta</taxon>
        <taxon>Pterygota</taxon>
        <taxon>Neoptera</taxon>
        <taxon>Endopterygota</taxon>
        <taxon>Diptera</taxon>
        <taxon>Nematocera</taxon>
        <taxon>Culicoidea</taxon>
        <taxon>Culicidae</taxon>
        <taxon>Anophelinae</taxon>
        <taxon>Anopheles</taxon>
    </lineage>
</organism>
<evidence type="ECO:0000313" key="2">
    <source>
        <dbReference type="EMBL" id="KFB44448.1"/>
    </source>
</evidence>
<feature type="compositionally biased region" description="Polar residues" evidence="1">
    <location>
        <begin position="9"/>
        <end position="19"/>
    </location>
</feature>
<accession>A0A084W2K4</accession>
<reference evidence="3" key="2">
    <citation type="submission" date="2020-05" db="UniProtKB">
        <authorList>
            <consortium name="EnsemblMetazoa"/>
        </authorList>
    </citation>
    <scope>IDENTIFICATION</scope>
</reference>